<evidence type="ECO:0000256" key="1">
    <source>
        <dbReference type="ARBA" id="ARBA00007374"/>
    </source>
</evidence>
<keyword evidence="7" id="KW-1185">Reference proteome</keyword>
<dbReference type="GO" id="GO:0046854">
    <property type="term" value="P:phosphatidylinositol phosphate biosynthetic process"/>
    <property type="evidence" value="ECO:0007669"/>
    <property type="project" value="TreeGrafter"/>
</dbReference>
<evidence type="ECO:0000256" key="4">
    <source>
        <dbReference type="RuleBase" id="RU363090"/>
    </source>
</evidence>
<dbReference type="PANTHER" id="PTHR12400:SF103">
    <property type="entry name" value="INOSITOL POLYPHOSPHATE MULTIKINASE"/>
    <property type="match status" value="1"/>
</dbReference>
<dbReference type="Gene3D" id="3.30.470.160">
    <property type="entry name" value="Inositol polyphosphate kinase"/>
    <property type="match status" value="1"/>
</dbReference>
<dbReference type="PANTHER" id="PTHR12400">
    <property type="entry name" value="INOSITOL POLYPHOSPHATE KINASE"/>
    <property type="match status" value="1"/>
</dbReference>
<dbReference type="GO" id="GO:0005634">
    <property type="term" value="C:nucleus"/>
    <property type="evidence" value="ECO:0007669"/>
    <property type="project" value="TreeGrafter"/>
</dbReference>
<feature type="region of interest" description="Disordered" evidence="5">
    <location>
        <begin position="269"/>
        <end position="288"/>
    </location>
</feature>
<protein>
    <recommendedName>
        <fullName evidence="4">Kinase</fullName>
        <ecNumber evidence="4">2.7.-.-</ecNumber>
    </recommendedName>
</protein>
<feature type="compositionally biased region" description="Low complexity" evidence="5">
    <location>
        <begin position="13"/>
        <end position="24"/>
    </location>
</feature>
<gene>
    <name evidence="6" type="ORF">K402DRAFT_395177</name>
</gene>
<evidence type="ECO:0000313" key="7">
    <source>
        <dbReference type="Proteomes" id="UP000800041"/>
    </source>
</evidence>
<evidence type="ECO:0000256" key="2">
    <source>
        <dbReference type="ARBA" id="ARBA00022679"/>
    </source>
</evidence>
<reference evidence="6" key="1">
    <citation type="journal article" date="2020" name="Stud. Mycol.">
        <title>101 Dothideomycetes genomes: a test case for predicting lifestyles and emergence of pathogens.</title>
        <authorList>
            <person name="Haridas S."/>
            <person name="Albert R."/>
            <person name="Binder M."/>
            <person name="Bloem J."/>
            <person name="Labutti K."/>
            <person name="Salamov A."/>
            <person name="Andreopoulos B."/>
            <person name="Baker S."/>
            <person name="Barry K."/>
            <person name="Bills G."/>
            <person name="Bluhm B."/>
            <person name="Cannon C."/>
            <person name="Castanera R."/>
            <person name="Culley D."/>
            <person name="Daum C."/>
            <person name="Ezra D."/>
            <person name="Gonzalez J."/>
            <person name="Henrissat B."/>
            <person name="Kuo A."/>
            <person name="Liang C."/>
            <person name="Lipzen A."/>
            <person name="Lutzoni F."/>
            <person name="Magnuson J."/>
            <person name="Mondo S."/>
            <person name="Nolan M."/>
            <person name="Ohm R."/>
            <person name="Pangilinan J."/>
            <person name="Park H.-J."/>
            <person name="Ramirez L."/>
            <person name="Alfaro M."/>
            <person name="Sun H."/>
            <person name="Tritt A."/>
            <person name="Yoshinaga Y."/>
            <person name="Zwiers L.-H."/>
            <person name="Turgeon B."/>
            <person name="Goodwin S."/>
            <person name="Spatafora J."/>
            <person name="Crous P."/>
            <person name="Grigoriev I."/>
        </authorList>
    </citation>
    <scope>NUCLEOTIDE SEQUENCE</scope>
    <source>
        <strain evidence="6">CBS 113979</strain>
    </source>
</reference>
<dbReference type="InterPro" id="IPR038286">
    <property type="entry name" value="IPK_sf"/>
</dbReference>
<sequence>MGTLSLGSPEVPPEAAAAAPATAANLDISDPGPMKGKKLETGLSIVLSNAAGHFTRPCILDCKLGARLWDDHAPEPKRARLDKVAAQTTSGSLGFRVAGMRVYRGEDSVNSNSHKDQEFATFDAEGYQGYNKLYGRQFSEKDVAKAFRTYLPCADTAVGQKRAHALAKRFEKDVADIEKVLASQESRMVSASLLFVYEGDTETFDAVLAAEKAVKGFGKRWGSVSVDGAVDASVEGKMDGKGRGHGRGDMTPVEFIPPARSFTNAELGDIGEDEGVDEDEEEDEEEEPELYTVKIIDFAHAKWTPSEGPDENALQGVRSLKKIFGELKDEFTGGI</sequence>
<dbReference type="InterPro" id="IPR005522">
    <property type="entry name" value="IPK"/>
</dbReference>
<dbReference type="OrthoDB" id="338650at2759"/>
<dbReference type="GO" id="GO:0005737">
    <property type="term" value="C:cytoplasm"/>
    <property type="evidence" value="ECO:0007669"/>
    <property type="project" value="TreeGrafter"/>
</dbReference>
<accession>A0A6G1GWF4</accession>
<name>A0A6G1GWF4_9PEZI</name>
<evidence type="ECO:0000256" key="5">
    <source>
        <dbReference type="SAM" id="MobiDB-lite"/>
    </source>
</evidence>
<comment type="similarity">
    <text evidence="1 4">Belongs to the inositol phosphokinase (IPK) family.</text>
</comment>
<dbReference type="EMBL" id="ML977164">
    <property type="protein sequence ID" value="KAF1985127.1"/>
    <property type="molecule type" value="Genomic_DNA"/>
</dbReference>
<dbReference type="AlphaFoldDB" id="A0A6G1GWF4"/>
<dbReference type="GO" id="GO:0000824">
    <property type="term" value="F:inositol-1,4,5,6-tetrakisphosphate 3-kinase activity"/>
    <property type="evidence" value="ECO:0007669"/>
    <property type="project" value="TreeGrafter"/>
</dbReference>
<dbReference type="Proteomes" id="UP000800041">
    <property type="component" value="Unassembled WGS sequence"/>
</dbReference>
<feature type="region of interest" description="Disordered" evidence="5">
    <location>
        <begin position="1"/>
        <end position="32"/>
    </location>
</feature>
<dbReference type="EC" id="2.7.-.-" evidence="4"/>
<keyword evidence="2 4" id="KW-0808">Transferase</keyword>
<dbReference type="SUPFAM" id="SSF56104">
    <property type="entry name" value="SAICAR synthase-like"/>
    <property type="match status" value="1"/>
</dbReference>
<organism evidence="6 7">
    <name type="scientific">Aulographum hederae CBS 113979</name>
    <dbReference type="NCBI Taxonomy" id="1176131"/>
    <lineage>
        <taxon>Eukaryota</taxon>
        <taxon>Fungi</taxon>
        <taxon>Dikarya</taxon>
        <taxon>Ascomycota</taxon>
        <taxon>Pezizomycotina</taxon>
        <taxon>Dothideomycetes</taxon>
        <taxon>Pleosporomycetidae</taxon>
        <taxon>Aulographales</taxon>
        <taxon>Aulographaceae</taxon>
    </lineage>
</organism>
<evidence type="ECO:0000256" key="3">
    <source>
        <dbReference type="ARBA" id="ARBA00022777"/>
    </source>
</evidence>
<evidence type="ECO:0000313" key="6">
    <source>
        <dbReference type="EMBL" id="KAF1985127.1"/>
    </source>
</evidence>
<dbReference type="Pfam" id="PF03770">
    <property type="entry name" value="IPK"/>
    <property type="match status" value="1"/>
</dbReference>
<proteinExistence type="inferred from homology"/>
<dbReference type="GO" id="GO:0032958">
    <property type="term" value="P:inositol phosphate biosynthetic process"/>
    <property type="evidence" value="ECO:0007669"/>
    <property type="project" value="InterPro"/>
</dbReference>
<dbReference type="GO" id="GO:0008440">
    <property type="term" value="F:inositol-1,4,5-trisphosphate 3-kinase activity"/>
    <property type="evidence" value="ECO:0007669"/>
    <property type="project" value="TreeGrafter"/>
</dbReference>
<keyword evidence="3 4" id="KW-0418">Kinase</keyword>